<dbReference type="AlphaFoldDB" id="A0AAE9IDW8"/>
<evidence type="ECO:0000259" key="2">
    <source>
        <dbReference type="PROSITE" id="PS51704"/>
    </source>
</evidence>
<dbReference type="Proteomes" id="UP001055784">
    <property type="component" value="Chromosome"/>
</dbReference>
<sequence length="313" mass="36026">MRLAVVLSMRMWGIDLYEKDVTPMKRLIVSVILLMLIGTFLLAYKGKSTEEHTGFTTHRVISHAMGAVDGLAYTNAREAFVENYKKGSRVFEVDLMFTSDGQLVARHEWTESFTEQMQQEHAVATEQGGKPWSYHQFKNTPIHGSYTPVDWKDVLDLLETYPDAYIVTDTKEQDPAQIKQLFAQLTRQAQEKNPELLSRIVPQIYNEEMLRTLRSIYPYPSIIYTLYATEDKDDQIIRFVQQNDITAVTLPENRVSGALVESLRQAGAVCYVNTINELKDAAEYEQMGVRGFYTDILTEKELTERSWLYALRP</sequence>
<dbReference type="EMBL" id="CP097770">
    <property type="protein sequence ID" value="URJ50067.2"/>
    <property type="molecule type" value="Genomic_DNA"/>
</dbReference>
<protein>
    <submittedName>
        <fullName evidence="3">Phosphatidylinositol-specific phospholipase C/glycerophosphodiester phosphodiesterase family protein</fullName>
    </submittedName>
</protein>
<evidence type="ECO:0000313" key="3">
    <source>
        <dbReference type="EMBL" id="URJ50067.2"/>
    </source>
</evidence>
<dbReference type="PROSITE" id="PS51704">
    <property type="entry name" value="GP_PDE"/>
    <property type="match status" value="1"/>
</dbReference>
<dbReference type="CDD" id="cd08583">
    <property type="entry name" value="PI-PLCc_GDPD_SF_unchar1"/>
    <property type="match status" value="1"/>
</dbReference>
<keyword evidence="1" id="KW-1133">Transmembrane helix</keyword>
<dbReference type="InterPro" id="IPR017946">
    <property type="entry name" value="PLC-like_Pdiesterase_TIM-brl"/>
</dbReference>
<dbReference type="Gene3D" id="3.20.20.190">
    <property type="entry name" value="Phosphatidylinositol (PI) phosphodiesterase"/>
    <property type="match status" value="1"/>
</dbReference>
<organism evidence="3 4">
    <name type="scientific">Paenibacillus polymyxa</name>
    <name type="common">Bacillus polymyxa</name>
    <dbReference type="NCBI Taxonomy" id="1406"/>
    <lineage>
        <taxon>Bacteria</taxon>
        <taxon>Bacillati</taxon>
        <taxon>Bacillota</taxon>
        <taxon>Bacilli</taxon>
        <taxon>Bacillales</taxon>
        <taxon>Paenibacillaceae</taxon>
        <taxon>Paenibacillus</taxon>
    </lineage>
</organism>
<dbReference type="Pfam" id="PF03009">
    <property type="entry name" value="GDPD"/>
    <property type="match status" value="1"/>
</dbReference>
<proteinExistence type="predicted"/>
<dbReference type="GO" id="GO:0008081">
    <property type="term" value="F:phosphoric diester hydrolase activity"/>
    <property type="evidence" value="ECO:0007669"/>
    <property type="project" value="InterPro"/>
</dbReference>
<feature type="domain" description="GP-PDE" evidence="2">
    <location>
        <begin position="58"/>
        <end position="308"/>
    </location>
</feature>
<dbReference type="InterPro" id="IPR030395">
    <property type="entry name" value="GP_PDE_dom"/>
</dbReference>
<keyword evidence="1" id="KW-0812">Transmembrane</keyword>
<accession>A0AAE9IDW8</accession>
<keyword evidence="1" id="KW-0472">Membrane</keyword>
<reference evidence="3" key="1">
    <citation type="submission" date="2022-11" db="EMBL/GenBank/DDBJ databases">
        <authorList>
            <person name="Vasilchenko N.G."/>
            <person name="Prazdnova E.V."/>
            <person name="Gorovtsov A.V."/>
            <person name="Chistyakov V.A."/>
            <person name="Pak M.L."/>
        </authorList>
    </citation>
    <scope>NUCLEOTIDE SEQUENCE</scope>
    <source>
        <strain evidence="3">R 4.5</strain>
    </source>
</reference>
<dbReference type="PANTHER" id="PTHR46211">
    <property type="entry name" value="GLYCEROPHOSPHORYL DIESTER PHOSPHODIESTERASE"/>
    <property type="match status" value="1"/>
</dbReference>
<feature type="transmembrane region" description="Helical" evidence="1">
    <location>
        <begin position="27"/>
        <end position="44"/>
    </location>
</feature>
<dbReference type="SUPFAM" id="SSF51695">
    <property type="entry name" value="PLC-like phosphodiesterases"/>
    <property type="match status" value="1"/>
</dbReference>
<name>A0AAE9IDW8_PAEPO</name>
<dbReference type="GO" id="GO:0006629">
    <property type="term" value="P:lipid metabolic process"/>
    <property type="evidence" value="ECO:0007669"/>
    <property type="project" value="InterPro"/>
</dbReference>
<evidence type="ECO:0000256" key="1">
    <source>
        <dbReference type="SAM" id="Phobius"/>
    </source>
</evidence>
<dbReference type="PANTHER" id="PTHR46211:SF14">
    <property type="entry name" value="GLYCEROPHOSPHODIESTER PHOSPHODIESTERASE"/>
    <property type="match status" value="1"/>
</dbReference>
<evidence type="ECO:0000313" key="4">
    <source>
        <dbReference type="Proteomes" id="UP001055784"/>
    </source>
</evidence>
<gene>
    <name evidence="3" type="ORF">MF626_004485</name>
</gene>